<name>A0A1N7ELC4_9NOCA</name>
<evidence type="ECO:0000259" key="2">
    <source>
        <dbReference type="Pfam" id="PF00501"/>
    </source>
</evidence>
<feature type="compositionally biased region" description="Low complexity" evidence="1">
    <location>
        <begin position="134"/>
        <end position="150"/>
    </location>
</feature>
<dbReference type="PANTHER" id="PTHR43767">
    <property type="entry name" value="LONG-CHAIN-FATTY-ACID--COA LIGASE"/>
    <property type="match status" value="1"/>
</dbReference>
<dbReference type="SUPFAM" id="SSF56801">
    <property type="entry name" value="Acetyl-CoA synthetase-like"/>
    <property type="match status" value="1"/>
</dbReference>
<evidence type="ECO:0000313" key="4">
    <source>
        <dbReference type="Proteomes" id="UP000186218"/>
    </source>
</evidence>
<dbReference type="OrthoDB" id="9803968at2"/>
<evidence type="ECO:0000313" key="3">
    <source>
        <dbReference type="EMBL" id="SIR88877.1"/>
    </source>
</evidence>
<evidence type="ECO:0000256" key="1">
    <source>
        <dbReference type="SAM" id="MobiDB-lite"/>
    </source>
</evidence>
<dbReference type="InterPro" id="IPR045851">
    <property type="entry name" value="AMP-bd_C_sf"/>
</dbReference>
<feature type="region of interest" description="Disordered" evidence="1">
    <location>
        <begin position="107"/>
        <end position="163"/>
    </location>
</feature>
<feature type="domain" description="AMP-dependent synthetase/ligase" evidence="2">
    <location>
        <begin position="10"/>
        <end position="345"/>
    </location>
</feature>
<dbReference type="Proteomes" id="UP000186218">
    <property type="component" value="Unassembled WGS sequence"/>
</dbReference>
<dbReference type="Gene3D" id="3.40.50.12780">
    <property type="entry name" value="N-terminal domain of ligase-like"/>
    <property type="match status" value="1"/>
</dbReference>
<dbReference type="EMBL" id="FTNT01000003">
    <property type="protein sequence ID" value="SIR88877.1"/>
    <property type="molecule type" value="Genomic_DNA"/>
</dbReference>
<dbReference type="InterPro" id="IPR000873">
    <property type="entry name" value="AMP-dep_synth/lig_dom"/>
</dbReference>
<dbReference type="InterPro" id="IPR042099">
    <property type="entry name" value="ANL_N_sf"/>
</dbReference>
<sequence length="483" mass="52675">MQQSISRLITRRARQHPAQVVVTDADTGQTLTADALDRASNRLARDVLDRGVGTDDLVVVALPTSPQFVVTCAAIWKAGATPLPMDPDLAQGERAALERLARPRLVVGTPPADPTVPWLPDGHRPDPRTPDTPPADAWASSWKAPASSGSTGTPKIVRSTTPARFDPDTPVAPFLPRAVRQLVTGPLWHSASFTYAFRGLMTDHCLVLTRRNDEATVAHLLGAHRIGWTLLSPAMIHRLMRLPASHRDRVDTAALRSVLHLGARCPVDDKRALISWLGPDRVVEVYAGTESNGLTMIDGADWLHHPGSVGRPIGGTELRILRDDGRTAEPGETGQIWMRRPGPARYTYLGRTPHRDDDGWDSLGDVGFVDDDGYLTVRDRADDAIDCGGDPVYPADLEQRLSDHDAVRDVVVCGYRDADTDRVAVVLDIADHEVDEGKLHDFVRDRLPGHCVPGPIALRRTPLRNAAGKVRRAAVLSDTIPMM</sequence>
<dbReference type="Pfam" id="PF00501">
    <property type="entry name" value="AMP-binding"/>
    <property type="match status" value="1"/>
</dbReference>
<organism evidence="3 4">
    <name type="scientific">Williamsia sterculiae</name>
    <dbReference type="NCBI Taxonomy" id="1344003"/>
    <lineage>
        <taxon>Bacteria</taxon>
        <taxon>Bacillati</taxon>
        <taxon>Actinomycetota</taxon>
        <taxon>Actinomycetes</taxon>
        <taxon>Mycobacteriales</taxon>
        <taxon>Nocardiaceae</taxon>
        <taxon>Williamsia</taxon>
    </lineage>
</organism>
<accession>A0A1N7ELC4</accession>
<gene>
    <name evidence="3" type="ORF">SAMN05445060_1432</name>
</gene>
<dbReference type="AlphaFoldDB" id="A0A1N7ELC4"/>
<reference evidence="3 4" key="1">
    <citation type="submission" date="2017-01" db="EMBL/GenBank/DDBJ databases">
        <authorList>
            <person name="Mah S.A."/>
            <person name="Swanson W.J."/>
            <person name="Moy G.W."/>
            <person name="Vacquier V.D."/>
        </authorList>
    </citation>
    <scope>NUCLEOTIDE SEQUENCE [LARGE SCALE GENOMIC DNA]</scope>
    <source>
        <strain evidence="3 4">CPCC 203464</strain>
    </source>
</reference>
<dbReference type="PANTHER" id="PTHR43767:SF1">
    <property type="entry name" value="NONRIBOSOMAL PEPTIDE SYNTHASE PES1 (EUROFUNG)-RELATED"/>
    <property type="match status" value="1"/>
</dbReference>
<keyword evidence="3" id="KW-0436">Ligase</keyword>
<dbReference type="GO" id="GO:0016878">
    <property type="term" value="F:acid-thiol ligase activity"/>
    <property type="evidence" value="ECO:0007669"/>
    <property type="project" value="UniProtKB-ARBA"/>
</dbReference>
<dbReference type="STRING" id="1344003.SAMN05445060_1432"/>
<dbReference type="Gene3D" id="3.30.300.30">
    <property type="match status" value="1"/>
</dbReference>
<keyword evidence="4" id="KW-1185">Reference proteome</keyword>
<proteinExistence type="predicted"/>
<protein>
    <submittedName>
        <fullName evidence="3">Bile acid-coenzyme A ligase</fullName>
    </submittedName>
</protein>
<dbReference type="InterPro" id="IPR050237">
    <property type="entry name" value="ATP-dep_AMP-bd_enzyme"/>
</dbReference>
<dbReference type="RefSeq" id="WP_076477900.1">
    <property type="nucleotide sequence ID" value="NZ_FTNT01000003.1"/>
</dbReference>